<dbReference type="Proteomes" id="UP000533476">
    <property type="component" value="Unassembled WGS sequence"/>
</dbReference>
<name>A0A7Y0L3R6_9FIRM</name>
<evidence type="ECO:0000313" key="1">
    <source>
        <dbReference type="EMBL" id="NMP22748.1"/>
    </source>
</evidence>
<comment type="caution">
    <text evidence="1">The sequence shown here is derived from an EMBL/GenBank/DDBJ whole genome shotgun (WGS) entry which is preliminary data.</text>
</comment>
<dbReference type="InterPro" id="IPR011008">
    <property type="entry name" value="Dimeric_a/b-barrel"/>
</dbReference>
<keyword evidence="2" id="KW-1185">Reference proteome</keyword>
<evidence type="ECO:0008006" key="3">
    <source>
        <dbReference type="Google" id="ProtNLM"/>
    </source>
</evidence>
<proteinExistence type="predicted"/>
<reference evidence="1 2" key="1">
    <citation type="submission" date="2020-04" db="EMBL/GenBank/DDBJ databases">
        <authorList>
            <person name="Zhang R."/>
            <person name="Schippers A."/>
        </authorList>
    </citation>
    <scope>NUCLEOTIDE SEQUENCE [LARGE SCALE GENOMIC DNA]</scope>
    <source>
        <strain evidence="1 2">DSM 109850</strain>
    </source>
</reference>
<dbReference type="SUPFAM" id="SSF54909">
    <property type="entry name" value="Dimeric alpha+beta barrel"/>
    <property type="match status" value="2"/>
</dbReference>
<protein>
    <recommendedName>
        <fullName evidence="3">EthD domain-containing protein</fullName>
    </recommendedName>
</protein>
<sequence>MGPEAVLFSEMEPQKEWEADFNEWYNTEHVPLRMALPGFSRANRYRSTTDERHYLAVYEMAGADVLASDAYRAIKENPSERTRWMLANVGGFTRYTYQHLGITTRPDQSRIWEAPYLYAVRFDVPPERAPEFDAWYERDHIPTLLQEPGWLGCRRYSIVDGTPKLMSHLALHYINDPDVLNSAARSIARRSPWRAELAKESWFKGEYHVYQRLEPVWEGK</sequence>
<gene>
    <name evidence="1" type="ORF">HIJ39_10340</name>
</gene>
<accession>A0A7Y0L3R6</accession>
<dbReference type="AlphaFoldDB" id="A0A7Y0L3R6"/>
<dbReference type="RefSeq" id="WP_169099369.1">
    <property type="nucleotide sequence ID" value="NZ_JABBVZ010000030.1"/>
</dbReference>
<dbReference type="EMBL" id="JABBVZ010000030">
    <property type="protein sequence ID" value="NMP22748.1"/>
    <property type="molecule type" value="Genomic_DNA"/>
</dbReference>
<organism evidence="1 2">
    <name type="scientific">Sulfobacillus harzensis</name>
    <dbReference type="NCBI Taxonomy" id="2729629"/>
    <lineage>
        <taxon>Bacteria</taxon>
        <taxon>Bacillati</taxon>
        <taxon>Bacillota</taxon>
        <taxon>Clostridia</taxon>
        <taxon>Eubacteriales</taxon>
        <taxon>Clostridiales Family XVII. Incertae Sedis</taxon>
        <taxon>Sulfobacillus</taxon>
    </lineage>
</organism>
<evidence type="ECO:0000313" key="2">
    <source>
        <dbReference type="Proteomes" id="UP000533476"/>
    </source>
</evidence>